<keyword evidence="3" id="KW-1185">Reference proteome</keyword>
<sequence>MRATGQLELDSYRLAQYTVSCPCYICGGGNNFDAELCRHCYAPMALVHQANSQKIHPRMVAAIGSSGAGKTVYLGMLADMLSKGRDDLQLLARGAFSIGLQERTMAALARCEFPAKTPNEPDRWNWVHCQILRKKLKPVELILPDLAGEALLEEIDHPNTYPVIRAFLGKCSGVLVLIDALRCQAGEADEDFRAMKLLSYLCELQADKKTGWASKAVALVFTKADQCDHCFDDPQQFARRHTPGLYVQCRERLKRHAFFAAGVAGACGYRLEGRGRVHVPLRIEPRGVVEPFHWLLEEVAR</sequence>
<gene>
    <name evidence="2" type="ORF">ETAA8_47750</name>
</gene>
<evidence type="ECO:0000313" key="2">
    <source>
        <dbReference type="EMBL" id="QDU29660.1"/>
    </source>
</evidence>
<dbReference type="Pfam" id="PF19993">
    <property type="entry name" value="DO-GTPase2"/>
    <property type="match status" value="1"/>
</dbReference>
<evidence type="ECO:0000313" key="3">
    <source>
        <dbReference type="Proteomes" id="UP000315017"/>
    </source>
</evidence>
<name>A0A517YHF0_9BACT</name>
<feature type="domain" description="Double-GTPase 2" evidence="1">
    <location>
        <begin position="58"/>
        <end position="235"/>
    </location>
</feature>
<dbReference type="SUPFAM" id="SSF52540">
    <property type="entry name" value="P-loop containing nucleoside triphosphate hydrolases"/>
    <property type="match status" value="1"/>
</dbReference>
<dbReference type="AlphaFoldDB" id="A0A517YHF0"/>
<organism evidence="2 3">
    <name type="scientific">Anatilimnocola aggregata</name>
    <dbReference type="NCBI Taxonomy" id="2528021"/>
    <lineage>
        <taxon>Bacteria</taxon>
        <taxon>Pseudomonadati</taxon>
        <taxon>Planctomycetota</taxon>
        <taxon>Planctomycetia</taxon>
        <taxon>Pirellulales</taxon>
        <taxon>Pirellulaceae</taxon>
        <taxon>Anatilimnocola</taxon>
    </lineage>
</organism>
<dbReference type="InterPro" id="IPR045528">
    <property type="entry name" value="DO-GTPase2"/>
</dbReference>
<evidence type="ECO:0000259" key="1">
    <source>
        <dbReference type="Pfam" id="PF19993"/>
    </source>
</evidence>
<dbReference type="EMBL" id="CP036274">
    <property type="protein sequence ID" value="QDU29660.1"/>
    <property type="molecule type" value="Genomic_DNA"/>
</dbReference>
<dbReference type="RefSeq" id="WP_145093816.1">
    <property type="nucleotide sequence ID" value="NZ_CP036274.1"/>
</dbReference>
<reference evidence="2 3" key="1">
    <citation type="submission" date="2019-02" db="EMBL/GenBank/DDBJ databases">
        <title>Deep-cultivation of Planctomycetes and their phenomic and genomic characterization uncovers novel biology.</title>
        <authorList>
            <person name="Wiegand S."/>
            <person name="Jogler M."/>
            <person name="Boedeker C."/>
            <person name="Pinto D."/>
            <person name="Vollmers J."/>
            <person name="Rivas-Marin E."/>
            <person name="Kohn T."/>
            <person name="Peeters S.H."/>
            <person name="Heuer A."/>
            <person name="Rast P."/>
            <person name="Oberbeckmann S."/>
            <person name="Bunk B."/>
            <person name="Jeske O."/>
            <person name="Meyerdierks A."/>
            <person name="Storesund J.E."/>
            <person name="Kallscheuer N."/>
            <person name="Luecker S."/>
            <person name="Lage O.M."/>
            <person name="Pohl T."/>
            <person name="Merkel B.J."/>
            <person name="Hornburger P."/>
            <person name="Mueller R.-W."/>
            <person name="Bruemmer F."/>
            <person name="Labrenz M."/>
            <person name="Spormann A.M."/>
            <person name="Op den Camp H."/>
            <person name="Overmann J."/>
            <person name="Amann R."/>
            <person name="Jetten M.S.M."/>
            <person name="Mascher T."/>
            <person name="Medema M.H."/>
            <person name="Devos D.P."/>
            <person name="Kaster A.-K."/>
            <person name="Ovreas L."/>
            <person name="Rohde M."/>
            <person name="Galperin M.Y."/>
            <person name="Jogler C."/>
        </authorList>
    </citation>
    <scope>NUCLEOTIDE SEQUENCE [LARGE SCALE GENOMIC DNA]</scope>
    <source>
        <strain evidence="2 3">ETA_A8</strain>
    </source>
</reference>
<dbReference type="InterPro" id="IPR027417">
    <property type="entry name" value="P-loop_NTPase"/>
</dbReference>
<dbReference type="KEGG" id="aagg:ETAA8_47750"/>
<dbReference type="Proteomes" id="UP000315017">
    <property type="component" value="Chromosome"/>
</dbReference>
<accession>A0A517YHF0</accession>
<dbReference type="OrthoDB" id="248719at2"/>
<protein>
    <recommendedName>
        <fullName evidence="1">Double-GTPase 2 domain-containing protein</fullName>
    </recommendedName>
</protein>
<proteinExistence type="predicted"/>